<accession>A0A2T1FA62</accession>
<keyword evidence="3" id="KW-0597">Phosphoprotein</keyword>
<dbReference type="CDD" id="cd00082">
    <property type="entry name" value="HisKA"/>
    <property type="match status" value="1"/>
</dbReference>
<evidence type="ECO:0000256" key="2">
    <source>
        <dbReference type="ARBA" id="ARBA00012438"/>
    </source>
</evidence>
<dbReference type="InterPro" id="IPR003594">
    <property type="entry name" value="HATPase_dom"/>
</dbReference>
<dbReference type="PROSITE" id="PS50109">
    <property type="entry name" value="HIS_KIN"/>
    <property type="match status" value="1"/>
</dbReference>
<reference evidence="7 8" key="1">
    <citation type="submission" date="2018-03" db="EMBL/GenBank/DDBJ databases">
        <title>The ancient ancestry and fast evolution of plastids.</title>
        <authorList>
            <person name="Moore K.R."/>
            <person name="Magnabosco C."/>
            <person name="Momper L."/>
            <person name="Gold D.A."/>
            <person name="Bosak T."/>
            <person name="Fournier G.P."/>
        </authorList>
    </citation>
    <scope>NUCLEOTIDE SEQUENCE [LARGE SCALE GENOMIC DNA]</scope>
    <source>
        <strain evidence="7 8">CCALA 037</strain>
    </source>
</reference>
<evidence type="ECO:0000256" key="5">
    <source>
        <dbReference type="ARBA" id="ARBA00023012"/>
    </source>
</evidence>
<dbReference type="Proteomes" id="UP000238937">
    <property type="component" value="Unassembled WGS sequence"/>
</dbReference>
<organism evidence="7 8">
    <name type="scientific">Chamaesiphon polymorphus CCALA 037</name>
    <dbReference type="NCBI Taxonomy" id="2107692"/>
    <lineage>
        <taxon>Bacteria</taxon>
        <taxon>Bacillati</taxon>
        <taxon>Cyanobacteriota</taxon>
        <taxon>Cyanophyceae</taxon>
        <taxon>Gomontiellales</taxon>
        <taxon>Chamaesiphonaceae</taxon>
        <taxon>Chamaesiphon</taxon>
    </lineage>
</organism>
<dbReference type="SMART" id="SM00387">
    <property type="entry name" value="HATPase_c"/>
    <property type="match status" value="1"/>
</dbReference>
<dbReference type="PANTHER" id="PTHR43547">
    <property type="entry name" value="TWO-COMPONENT HISTIDINE KINASE"/>
    <property type="match status" value="1"/>
</dbReference>
<evidence type="ECO:0000313" key="7">
    <source>
        <dbReference type="EMBL" id="PSB41900.1"/>
    </source>
</evidence>
<feature type="domain" description="Histidine kinase" evidence="6">
    <location>
        <begin position="195"/>
        <end position="421"/>
    </location>
</feature>
<dbReference type="InterPro" id="IPR036890">
    <property type="entry name" value="HATPase_C_sf"/>
</dbReference>
<dbReference type="SUPFAM" id="SSF47384">
    <property type="entry name" value="Homodimeric domain of signal transducing histidine kinase"/>
    <property type="match status" value="1"/>
</dbReference>
<dbReference type="SUPFAM" id="SSF55874">
    <property type="entry name" value="ATPase domain of HSP90 chaperone/DNA topoisomerase II/histidine kinase"/>
    <property type="match status" value="1"/>
</dbReference>
<dbReference type="InterPro" id="IPR004358">
    <property type="entry name" value="Sig_transdc_His_kin-like_C"/>
</dbReference>
<keyword evidence="4" id="KW-0808">Transferase</keyword>
<dbReference type="SMART" id="SM00388">
    <property type="entry name" value="HisKA"/>
    <property type="match status" value="1"/>
</dbReference>
<dbReference type="GO" id="GO:0000155">
    <property type="term" value="F:phosphorelay sensor kinase activity"/>
    <property type="evidence" value="ECO:0007669"/>
    <property type="project" value="InterPro"/>
</dbReference>
<keyword evidence="5" id="KW-0902">Two-component regulatory system</keyword>
<evidence type="ECO:0000256" key="3">
    <source>
        <dbReference type="ARBA" id="ARBA00022553"/>
    </source>
</evidence>
<evidence type="ECO:0000259" key="6">
    <source>
        <dbReference type="PROSITE" id="PS50109"/>
    </source>
</evidence>
<evidence type="ECO:0000313" key="8">
    <source>
        <dbReference type="Proteomes" id="UP000238937"/>
    </source>
</evidence>
<keyword evidence="4" id="KW-0418">Kinase</keyword>
<dbReference type="PRINTS" id="PR00344">
    <property type="entry name" value="BCTRLSENSOR"/>
</dbReference>
<dbReference type="Gene3D" id="3.30.565.10">
    <property type="entry name" value="Histidine kinase-like ATPase, C-terminal domain"/>
    <property type="match status" value="1"/>
</dbReference>
<dbReference type="AlphaFoldDB" id="A0A2T1FA62"/>
<dbReference type="PANTHER" id="PTHR43547:SF2">
    <property type="entry name" value="HYBRID SIGNAL TRANSDUCTION HISTIDINE KINASE C"/>
    <property type="match status" value="1"/>
</dbReference>
<dbReference type="EC" id="2.7.13.3" evidence="2"/>
<dbReference type="EMBL" id="PVWO01000607">
    <property type="protein sequence ID" value="PSB41900.1"/>
    <property type="molecule type" value="Genomic_DNA"/>
</dbReference>
<comment type="catalytic activity">
    <reaction evidence="1">
        <text>ATP + protein L-histidine = ADP + protein N-phospho-L-histidine.</text>
        <dbReference type="EC" id="2.7.13.3"/>
    </reaction>
</comment>
<keyword evidence="8" id="KW-1185">Reference proteome</keyword>
<gene>
    <name evidence="7" type="ORF">C7B77_27060</name>
</gene>
<sequence>MLSHTDSTYLCQLTAAQIQEILVLNGVSIQQYQPQLHQWLTIAQLPDLGQLTLRLEPEKAAEIDRRLHDREIVEYTAMTTVMNINICDRYVFIPLLAQTRCTEDSYAQQLPPPSELWGRICLLGNLNSIWTAQDLSWVQALGQQLLTAINMLVEVSTTASSIAVTSSPLADLAELIEKISTLELRCQQKDDFINNIAHDLRAPLMNIKMAMRMLKTSLKTDPIFSELLVGHRAEKYLAILEQECDREVDLIDKTLELQRLELSSDKVELESVDIATWLPTTIEPFVHRAHKYRQKLTVAPAQWLPTIMTNRACLTKIAIELLNNACKYTDSDGQILVEIEANPQADWMAIVFKNQAEIPAQHLPHIFEQFYRVPGSDRSLQGGSGLGLSLVQKLVAQLHGEIQLASTEGWTEFAVKLPVEVRG</sequence>
<dbReference type="OrthoDB" id="436952at2"/>
<evidence type="ECO:0000256" key="1">
    <source>
        <dbReference type="ARBA" id="ARBA00000085"/>
    </source>
</evidence>
<dbReference type="CDD" id="cd00075">
    <property type="entry name" value="HATPase"/>
    <property type="match status" value="1"/>
</dbReference>
<dbReference type="Gene3D" id="1.10.287.130">
    <property type="match status" value="1"/>
</dbReference>
<proteinExistence type="predicted"/>
<dbReference type="InterPro" id="IPR036097">
    <property type="entry name" value="HisK_dim/P_sf"/>
</dbReference>
<dbReference type="InterPro" id="IPR003661">
    <property type="entry name" value="HisK_dim/P_dom"/>
</dbReference>
<comment type="caution">
    <text evidence="7">The sequence shown here is derived from an EMBL/GenBank/DDBJ whole genome shotgun (WGS) entry which is preliminary data.</text>
</comment>
<dbReference type="InterPro" id="IPR005467">
    <property type="entry name" value="His_kinase_dom"/>
</dbReference>
<dbReference type="RefSeq" id="WP_106312345.1">
    <property type="nucleotide sequence ID" value="NZ_PVWO01000607.1"/>
</dbReference>
<dbReference type="Pfam" id="PF02518">
    <property type="entry name" value="HATPase_c"/>
    <property type="match status" value="1"/>
</dbReference>
<name>A0A2T1FA62_9CYAN</name>
<dbReference type="Pfam" id="PF00512">
    <property type="entry name" value="HisKA"/>
    <property type="match status" value="1"/>
</dbReference>
<evidence type="ECO:0000256" key="4">
    <source>
        <dbReference type="ARBA" id="ARBA00022777"/>
    </source>
</evidence>
<protein>
    <recommendedName>
        <fullName evidence="2">histidine kinase</fullName>
        <ecNumber evidence="2">2.7.13.3</ecNumber>
    </recommendedName>
</protein>